<protein>
    <submittedName>
        <fullName evidence="4">Podospora anserina S mat+ genomic DNA chromosome 1, supercontig 1</fullName>
    </submittedName>
</protein>
<dbReference type="GeneID" id="6197333"/>
<gene>
    <name evidence="4" type="ORF">PODANS_1_7100</name>
</gene>
<feature type="compositionally biased region" description="Basic and acidic residues" evidence="2">
    <location>
        <begin position="220"/>
        <end position="237"/>
    </location>
</feature>
<dbReference type="HOGENOM" id="CLU_058290_0_0_1"/>
<dbReference type="EMBL" id="CU633438">
    <property type="protein sequence ID" value="CAP60412.1"/>
    <property type="molecule type" value="Genomic_DNA"/>
</dbReference>
<dbReference type="PIRSF" id="PIRSF000868">
    <property type="entry name" value="14-3-3"/>
    <property type="match status" value="1"/>
</dbReference>
<sequence length="243" mass="27366">MVGYMKEVAKLGGELTVDERNLLSVAYKNVVGTRPPQWRIISSIEQKEESKGSDKHVPTIREYRSKIESELEKVCQDVLDVLDEALIPNAASGESKVFYHKMKGDYHRYLAEFAPVRSARVLPPLRTRPTSATDVAQTELTPTHPIRLGLALNFSVFYYEILNSPDRACHLAKQAFDDAIAELDSLSEESYRDSTLIMQLLRDNLTLWTSSDNGEPEATEVPKEEKTEEKPAEEKASEPAPEN</sequence>
<feature type="region of interest" description="Disordered" evidence="2">
    <location>
        <begin position="208"/>
        <end position="243"/>
    </location>
</feature>
<dbReference type="PANTHER" id="PTHR18860">
    <property type="entry name" value="14-3-3 PROTEIN"/>
    <property type="match status" value="1"/>
</dbReference>
<comment type="similarity">
    <text evidence="1">Belongs to the 14-3-3 family.</text>
</comment>
<dbReference type="InterPro" id="IPR000308">
    <property type="entry name" value="14-3-3"/>
</dbReference>
<dbReference type="InterPro" id="IPR036815">
    <property type="entry name" value="14-3-3_dom_sf"/>
</dbReference>
<organism evidence="4">
    <name type="scientific">Podospora anserina (strain S / ATCC MYA-4624 / DSM 980 / FGSC 10383)</name>
    <name type="common">Pleurage anserina</name>
    <dbReference type="NCBI Taxonomy" id="515849"/>
    <lineage>
        <taxon>Eukaryota</taxon>
        <taxon>Fungi</taxon>
        <taxon>Dikarya</taxon>
        <taxon>Ascomycota</taxon>
        <taxon>Pezizomycotina</taxon>
        <taxon>Sordariomycetes</taxon>
        <taxon>Sordariomycetidae</taxon>
        <taxon>Sordariales</taxon>
        <taxon>Podosporaceae</taxon>
        <taxon>Podospora</taxon>
        <taxon>Podospora anserina</taxon>
    </lineage>
</organism>
<dbReference type="Pfam" id="PF00244">
    <property type="entry name" value="14-3-3"/>
    <property type="match status" value="1"/>
</dbReference>
<dbReference type="AlphaFoldDB" id="B2A8R1"/>
<name>B2A8R1_PODAN</name>
<evidence type="ECO:0000256" key="2">
    <source>
        <dbReference type="SAM" id="MobiDB-lite"/>
    </source>
</evidence>
<evidence type="ECO:0000259" key="3">
    <source>
        <dbReference type="SMART" id="SM00101"/>
    </source>
</evidence>
<dbReference type="SMART" id="SM00101">
    <property type="entry name" value="14_3_3"/>
    <property type="match status" value="1"/>
</dbReference>
<proteinExistence type="inferred from homology"/>
<dbReference type="InterPro" id="IPR023410">
    <property type="entry name" value="14-3-3_domain"/>
</dbReference>
<dbReference type="PROSITE" id="PS00796">
    <property type="entry name" value="1433_1"/>
    <property type="match status" value="1"/>
</dbReference>
<dbReference type="PRINTS" id="PR00305">
    <property type="entry name" value="1433ZETA"/>
</dbReference>
<accession>B2A8R1</accession>
<dbReference type="Gene3D" id="1.20.190.20">
    <property type="entry name" value="14-3-3 domain"/>
    <property type="match status" value="1"/>
</dbReference>
<dbReference type="RefSeq" id="XP_001912930.1">
    <property type="nucleotide sequence ID" value="XM_001912895.1"/>
</dbReference>
<reference evidence="4" key="2">
    <citation type="submission" date="2008-07" db="EMBL/GenBank/DDBJ databases">
        <authorList>
            <person name="Genoscope - CEA"/>
        </authorList>
    </citation>
    <scope>NUCLEOTIDE SEQUENCE</scope>
    <source>
        <strain evidence="4">S mat+</strain>
    </source>
</reference>
<evidence type="ECO:0000313" key="4">
    <source>
        <dbReference type="EMBL" id="CAP60412.1"/>
    </source>
</evidence>
<evidence type="ECO:0000256" key="1">
    <source>
        <dbReference type="ARBA" id="ARBA00006141"/>
    </source>
</evidence>
<dbReference type="InterPro" id="IPR023409">
    <property type="entry name" value="14-3-3_CS"/>
</dbReference>
<dbReference type="KEGG" id="pan:PODANSg09979"/>
<dbReference type="VEuPathDB" id="FungiDB:PODANS_1_7100"/>
<feature type="domain" description="14-3-3" evidence="3">
    <location>
        <begin position="1"/>
        <end position="220"/>
    </location>
</feature>
<dbReference type="SUPFAM" id="SSF48445">
    <property type="entry name" value="14-3-3 protein"/>
    <property type="match status" value="1"/>
</dbReference>
<dbReference type="OrthoDB" id="10260625at2759"/>
<reference evidence="4" key="1">
    <citation type="journal article" date="2008" name="Genome Biol.">
        <title>The genome sequence of the model ascomycete fungus Podospora anserina.</title>
        <authorList>
            <person name="Espagne E."/>
            <person name="Lespinet O."/>
            <person name="Malagnac F."/>
            <person name="Da Silva C."/>
            <person name="Jaillon O."/>
            <person name="Porcel B.M."/>
            <person name="Couloux A."/>
            <person name="Aury J.-M."/>
            <person name="Segurens B."/>
            <person name="Poulain J."/>
            <person name="Anthouard V."/>
            <person name="Grossetete S."/>
            <person name="Khalili H."/>
            <person name="Coppin E."/>
            <person name="Dequard-Chablat M."/>
            <person name="Picard M."/>
            <person name="Contamine V."/>
            <person name="Arnaise S."/>
            <person name="Bourdais A."/>
            <person name="Berteaux-Lecellier V."/>
            <person name="Gautheret D."/>
            <person name="de Vries R.P."/>
            <person name="Battaglia E."/>
            <person name="Coutinho P.M."/>
            <person name="Danchin E.G.J."/>
            <person name="Henrissat B."/>
            <person name="El Khoury R."/>
            <person name="Sainsard-Chanet A."/>
            <person name="Boivin A."/>
            <person name="Pinan-Lucarre B."/>
            <person name="Sellem C.H."/>
            <person name="Debuchy R."/>
            <person name="Wincker P."/>
            <person name="Weissenbach J."/>
            <person name="Silar P."/>
        </authorList>
    </citation>
    <scope>NUCLEOTIDE SEQUENCE [LARGE SCALE GENOMIC DNA]</scope>
    <source>
        <strain evidence="4">S mat+</strain>
    </source>
</reference>